<name>A0A9E2NKE7_9FIRM</name>
<dbReference type="EMBL" id="JAHLFQ010000040">
    <property type="protein sequence ID" value="MBU3803539.1"/>
    <property type="molecule type" value="Genomic_DNA"/>
</dbReference>
<reference evidence="1" key="2">
    <citation type="submission" date="2021-04" db="EMBL/GenBank/DDBJ databases">
        <authorList>
            <person name="Gilroy R."/>
        </authorList>
    </citation>
    <scope>NUCLEOTIDE SEQUENCE</scope>
    <source>
        <strain evidence="1">B5-657</strain>
    </source>
</reference>
<dbReference type="GO" id="GO:0005829">
    <property type="term" value="C:cytosol"/>
    <property type="evidence" value="ECO:0007669"/>
    <property type="project" value="TreeGrafter"/>
</dbReference>
<dbReference type="PANTHER" id="PTHR43434:SF1">
    <property type="entry name" value="PHOSPHOGLYCOLATE PHOSPHATASE"/>
    <property type="match status" value="1"/>
</dbReference>
<dbReference type="FunFam" id="3.40.50.1000:FF:000022">
    <property type="entry name" value="Phosphoglycolate phosphatase"/>
    <property type="match status" value="1"/>
</dbReference>
<dbReference type="GO" id="GO:0008967">
    <property type="term" value="F:phosphoglycolate phosphatase activity"/>
    <property type="evidence" value="ECO:0007669"/>
    <property type="project" value="TreeGrafter"/>
</dbReference>
<dbReference type="NCBIfam" id="TIGR01509">
    <property type="entry name" value="HAD-SF-IA-v3"/>
    <property type="match status" value="1"/>
</dbReference>
<dbReference type="PRINTS" id="PR00413">
    <property type="entry name" value="HADHALOGNASE"/>
</dbReference>
<evidence type="ECO:0000313" key="2">
    <source>
        <dbReference type="Proteomes" id="UP000824229"/>
    </source>
</evidence>
<comment type="caution">
    <text evidence="1">The sequence shown here is derived from an EMBL/GenBank/DDBJ whole genome shotgun (WGS) entry which is preliminary data.</text>
</comment>
<dbReference type="InterPro" id="IPR023214">
    <property type="entry name" value="HAD_sf"/>
</dbReference>
<dbReference type="Gene3D" id="1.10.150.240">
    <property type="entry name" value="Putative phosphatase, domain 2"/>
    <property type="match status" value="1"/>
</dbReference>
<dbReference type="Proteomes" id="UP000824229">
    <property type="component" value="Unassembled WGS sequence"/>
</dbReference>
<dbReference type="Gene3D" id="3.40.50.1000">
    <property type="entry name" value="HAD superfamily/HAD-like"/>
    <property type="match status" value="1"/>
</dbReference>
<organism evidence="1 2">
    <name type="scientific">Candidatus Cellulosilyticum pullistercoris</name>
    <dbReference type="NCBI Taxonomy" id="2838521"/>
    <lineage>
        <taxon>Bacteria</taxon>
        <taxon>Bacillati</taxon>
        <taxon>Bacillota</taxon>
        <taxon>Clostridia</taxon>
        <taxon>Lachnospirales</taxon>
        <taxon>Cellulosilyticaceae</taxon>
        <taxon>Cellulosilyticum</taxon>
    </lineage>
</organism>
<protein>
    <submittedName>
        <fullName evidence="1">HAD family hydrolase</fullName>
    </submittedName>
</protein>
<dbReference type="SFLD" id="SFLDG01129">
    <property type="entry name" value="C1.5:_HAD__Beta-PGM__Phosphata"/>
    <property type="match status" value="1"/>
</dbReference>
<dbReference type="InterPro" id="IPR036412">
    <property type="entry name" value="HAD-like_sf"/>
</dbReference>
<dbReference type="AlphaFoldDB" id="A0A9E2NKE7"/>
<dbReference type="SFLD" id="SFLDS00003">
    <property type="entry name" value="Haloacid_Dehalogenase"/>
    <property type="match status" value="1"/>
</dbReference>
<dbReference type="PANTHER" id="PTHR43434">
    <property type="entry name" value="PHOSPHOGLYCOLATE PHOSPHATASE"/>
    <property type="match status" value="1"/>
</dbReference>
<reference evidence="1" key="1">
    <citation type="journal article" date="2021" name="PeerJ">
        <title>Extensive microbial diversity within the chicken gut microbiome revealed by metagenomics and culture.</title>
        <authorList>
            <person name="Gilroy R."/>
            <person name="Ravi A."/>
            <person name="Getino M."/>
            <person name="Pursley I."/>
            <person name="Horton D.L."/>
            <person name="Alikhan N.F."/>
            <person name="Baker D."/>
            <person name="Gharbi K."/>
            <person name="Hall N."/>
            <person name="Watson M."/>
            <person name="Adriaenssens E.M."/>
            <person name="Foster-Nyarko E."/>
            <person name="Jarju S."/>
            <person name="Secka A."/>
            <person name="Antonio M."/>
            <person name="Oren A."/>
            <person name="Chaudhuri R.R."/>
            <person name="La Ragione R."/>
            <person name="Hildebrand F."/>
            <person name="Pallen M.J."/>
        </authorList>
    </citation>
    <scope>NUCLEOTIDE SEQUENCE</scope>
    <source>
        <strain evidence="1">B5-657</strain>
    </source>
</reference>
<dbReference type="Pfam" id="PF13419">
    <property type="entry name" value="HAD_2"/>
    <property type="match status" value="1"/>
</dbReference>
<dbReference type="SFLD" id="SFLDG01135">
    <property type="entry name" value="C1.5.6:_HAD__Beta-PGM__Phospha"/>
    <property type="match status" value="1"/>
</dbReference>
<proteinExistence type="predicted"/>
<evidence type="ECO:0000313" key="1">
    <source>
        <dbReference type="EMBL" id="MBU3803539.1"/>
    </source>
</evidence>
<dbReference type="InterPro" id="IPR041492">
    <property type="entry name" value="HAD_2"/>
</dbReference>
<dbReference type="InterPro" id="IPR006439">
    <property type="entry name" value="HAD-SF_hydro_IA"/>
</dbReference>
<sequence>MYKLAIFDLDGTLLDTISDLSTACNVALETFGYPLHDEKTYKTYVGNGIYKLIERSLPSDARDHENVLRVKKVFDDYYKAHSLDQTKPYVGIVQLLKNLKKQGIACGVVTNKAHAYAIELVQLFFGNLIEHTLGQREGVATKPHPQGVLEMIEYFKEAPQSCIYIGDSNVDIQTAQAANLESIGVLWGFRSKEELMKAGATYLVENTQQLEAIISGSRD</sequence>
<accession>A0A9E2NKE7</accession>
<dbReference type="InterPro" id="IPR050155">
    <property type="entry name" value="HAD-like_hydrolase_sf"/>
</dbReference>
<keyword evidence="1" id="KW-0378">Hydrolase</keyword>
<dbReference type="GO" id="GO:0006281">
    <property type="term" value="P:DNA repair"/>
    <property type="evidence" value="ECO:0007669"/>
    <property type="project" value="TreeGrafter"/>
</dbReference>
<dbReference type="NCBIfam" id="TIGR01549">
    <property type="entry name" value="HAD-SF-IA-v1"/>
    <property type="match status" value="1"/>
</dbReference>
<dbReference type="SUPFAM" id="SSF56784">
    <property type="entry name" value="HAD-like"/>
    <property type="match status" value="1"/>
</dbReference>
<dbReference type="InterPro" id="IPR023198">
    <property type="entry name" value="PGP-like_dom2"/>
</dbReference>
<gene>
    <name evidence="1" type="ORF">H9872_02110</name>
</gene>